<comment type="caution">
    <text evidence="1">The sequence shown here is derived from an EMBL/GenBank/DDBJ whole genome shotgun (WGS) entry which is preliminary data.</text>
</comment>
<dbReference type="AlphaFoldDB" id="A0A919YKI2"/>
<gene>
    <name evidence="1" type="ORF">J34TS1_47220</name>
</gene>
<reference evidence="1 2" key="1">
    <citation type="submission" date="2021-03" db="EMBL/GenBank/DDBJ databases">
        <title>Antimicrobial resistance genes in bacteria isolated from Japanese honey, and their potential for conferring macrolide and lincosamide resistance in the American foulbrood pathogen Paenibacillus larvae.</title>
        <authorList>
            <person name="Okamoto M."/>
            <person name="Kumagai M."/>
            <person name="Kanamori H."/>
            <person name="Takamatsu D."/>
        </authorList>
    </citation>
    <scope>NUCLEOTIDE SEQUENCE [LARGE SCALE GENOMIC DNA]</scope>
    <source>
        <strain evidence="1 2">J34TS1</strain>
    </source>
</reference>
<dbReference type="EMBL" id="BORT01000026">
    <property type="protein sequence ID" value="GIO49957.1"/>
    <property type="molecule type" value="Genomic_DNA"/>
</dbReference>
<accession>A0A919YKI2</accession>
<keyword evidence="2" id="KW-1185">Reference proteome</keyword>
<dbReference type="Proteomes" id="UP000682811">
    <property type="component" value="Unassembled WGS sequence"/>
</dbReference>
<protein>
    <submittedName>
        <fullName evidence="1">Uncharacterized protein</fullName>
    </submittedName>
</protein>
<organism evidence="1 2">
    <name type="scientific">Paenibacillus azoreducens</name>
    <dbReference type="NCBI Taxonomy" id="116718"/>
    <lineage>
        <taxon>Bacteria</taxon>
        <taxon>Bacillati</taxon>
        <taxon>Bacillota</taxon>
        <taxon>Bacilli</taxon>
        <taxon>Bacillales</taxon>
        <taxon>Paenibacillaceae</taxon>
        <taxon>Paenibacillus</taxon>
    </lineage>
</organism>
<name>A0A919YKI2_9BACL</name>
<proteinExistence type="predicted"/>
<sequence>MRLRTIRCFLYDSEASALLIQGLVRYIQTGSLKNVILQKSWVNGFHISTTTPVSEACSGLEDLIRRMAARYAKERSREEYDGFRETLHKLAKRETYTGDYLPLYRDGEVIVEENDLLPGGVPFCSPRINYRVELLKSQLLTDIYHEWEELPEERQNIECAKMFLITGSRSPGGLKTGYLPLRSNCGGFKSLRGMIGQEAIADADIREGLLLRTDLEKEFIAEGVRKFSNGYFEREFIFGRLRIFIHSLSSMLTRAYNEGELEVEKLSLGDHFLEGHDRMNEVHRMLYSNPWFLRHYREKGFIINRCVASVLYSLMSMLGISPPRHQKIIGLTAECVESGFNMDWRDAYRHLEMKLAGETEYGKLVY</sequence>
<evidence type="ECO:0000313" key="2">
    <source>
        <dbReference type="Proteomes" id="UP000682811"/>
    </source>
</evidence>
<evidence type="ECO:0000313" key="1">
    <source>
        <dbReference type="EMBL" id="GIO49957.1"/>
    </source>
</evidence>
<dbReference type="RefSeq" id="WP_212980290.1">
    <property type="nucleotide sequence ID" value="NZ_AP025343.1"/>
</dbReference>